<dbReference type="Gene3D" id="3.20.10.10">
    <property type="entry name" value="D-amino Acid Aminotransferase, subunit A, domain 2"/>
    <property type="match status" value="1"/>
</dbReference>
<name>A0A0Q4AWT4_9BACT</name>
<accession>A0A0Q4AWT4</accession>
<keyword evidence="2" id="KW-1185">Reference proteome</keyword>
<dbReference type="Proteomes" id="UP000054172">
    <property type="component" value="Unassembled WGS sequence"/>
</dbReference>
<reference evidence="1" key="1">
    <citation type="submission" date="2015-08" db="EMBL/GenBank/DDBJ databases">
        <title>Candidatus Bacteriodes Periocalifornicus.</title>
        <authorList>
            <person name="McLean J.S."/>
            <person name="Kelley S."/>
        </authorList>
    </citation>
    <scope>NUCLEOTIDE SEQUENCE [LARGE SCALE GENOMIC DNA]</scope>
    <source>
        <strain evidence="1">12B</strain>
    </source>
</reference>
<dbReference type="PATRIC" id="fig|1702214.3.peg.1454"/>
<sequence>MLLRTLHDPQPARGRLVWVDGQFLPSASPLFTHAEWQGAQLLGFGIPLIAHGTTARQLPAYFASLSTQLSLARMPFPAGLTLETLEKAIATLLNRNRHFSTTLLLLEAYLHYERDLLGFENATTSLAISSLPAGCATYVEPERPVFLEFYKERQMPIGPAAGIRWLANPVEWYAEHYAARFGRDYGILLNAKGRVAGIPGRMLYIYTPEQILVTPPVEEGAVDDPIRLMIARTAPLSKRVVAVEEHPLMPKQLLEAEQIFLASTWYGLERVVGIGNYWRYKTDVTPPLTDMLNRVYFPERVGQTQ</sequence>
<dbReference type="SUPFAM" id="SSF56752">
    <property type="entry name" value="D-aminoacid aminotransferase-like PLP-dependent enzymes"/>
    <property type="match status" value="1"/>
</dbReference>
<proteinExistence type="predicted"/>
<comment type="caution">
    <text evidence="1">The sequence shown here is derived from an EMBL/GenBank/DDBJ whole genome shotgun (WGS) entry which is preliminary data.</text>
</comment>
<protein>
    <recommendedName>
        <fullName evidence="3">Aminotransferase class IV</fullName>
    </recommendedName>
</protein>
<organism evidence="1 2">
    <name type="scientific">Candidatus [Bacteroides] periocalifornicus</name>
    <dbReference type="NCBI Taxonomy" id="1702214"/>
    <lineage>
        <taxon>Bacteria</taxon>
        <taxon>Pseudomonadati</taxon>
        <taxon>Bacteroidota</taxon>
    </lineage>
</organism>
<gene>
    <name evidence="1" type="ORF">AL399_07955</name>
</gene>
<evidence type="ECO:0000313" key="2">
    <source>
        <dbReference type="Proteomes" id="UP000054172"/>
    </source>
</evidence>
<evidence type="ECO:0000313" key="1">
    <source>
        <dbReference type="EMBL" id="KQM08318.1"/>
    </source>
</evidence>
<dbReference type="EMBL" id="LIIK01000045">
    <property type="protein sequence ID" value="KQM08318.1"/>
    <property type="molecule type" value="Genomic_DNA"/>
</dbReference>
<dbReference type="GO" id="GO:0003824">
    <property type="term" value="F:catalytic activity"/>
    <property type="evidence" value="ECO:0007669"/>
    <property type="project" value="InterPro"/>
</dbReference>
<dbReference type="STRING" id="1702214.AL399_07955"/>
<dbReference type="InterPro" id="IPR043132">
    <property type="entry name" value="BCAT-like_C"/>
</dbReference>
<evidence type="ECO:0008006" key="3">
    <source>
        <dbReference type="Google" id="ProtNLM"/>
    </source>
</evidence>
<dbReference type="AlphaFoldDB" id="A0A0Q4AWT4"/>
<dbReference type="InterPro" id="IPR036038">
    <property type="entry name" value="Aminotransferase-like"/>
</dbReference>